<feature type="domain" description="BZIP" evidence="4">
    <location>
        <begin position="652"/>
        <end position="716"/>
    </location>
</feature>
<protein>
    <recommendedName>
        <fullName evidence="4">BZIP domain-containing protein</fullName>
    </recommendedName>
</protein>
<feature type="compositionally biased region" description="Low complexity" evidence="3">
    <location>
        <begin position="1"/>
        <end position="18"/>
    </location>
</feature>
<feature type="region of interest" description="Disordered" evidence="3">
    <location>
        <begin position="537"/>
        <end position="575"/>
    </location>
</feature>
<reference evidence="5" key="1">
    <citation type="journal article" date="2019" name="BMC Genomics">
        <title>A new reference genome for Sorghum bicolor reveals high levels of sequence similarity between sweet and grain genotypes: implications for the genetics of sugar metabolism.</title>
        <authorList>
            <person name="Cooper E.A."/>
            <person name="Brenton Z.W."/>
            <person name="Flinn B.S."/>
            <person name="Jenkins J."/>
            <person name="Shu S."/>
            <person name="Flowers D."/>
            <person name="Luo F."/>
            <person name="Wang Y."/>
            <person name="Xia P."/>
            <person name="Barry K."/>
            <person name="Daum C."/>
            <person name="Lipzen A."/>
            <person name="Yoshinaga Y."/>
            <person name="Schmutz J."/>
            <person name="Saski C."/>
            <person name="Vermerris W."/>
            <person name="Kresovich S."/>
        </authorList>
    </citation>
    <scope>NUCLEOTIDE SEQUENCE</scope>
</reference>
<keyword evidence="2" id="KW-0804">Transcription</keyword>
<dbReference type="PANTHER" id="PTHR13690">
    <property type="entry name" value="TRANSCRIPTION FACTOR POSF21-RELATED"/>
    <property type="match status" value="1"/>
</dbReference>
<dbReference type="SMART" id="SM00338">
    <property type="entry name" value="BRLZ"/>
    <property type="match status" value="1"/>
</dbReference>
<gene>
    <name evidence="5" type="ORF">BDA96_05G137500</name>
</gene>
<evidence type="ECO:0000256" key="1">
    <source>
        <dbReference type="ARBA" id="ARBA00023015"/>
    </source>
</evidence>
<dbReference type="AlphaFoldDB" id="A0A921UFN0"/>
<dbReference type="GO" id="GO:0003700">
    <property type="term" value="F:DNA-binding transcription factor activity"/>
    <property type="evidence" value="ECO:0007669"/>
    <property type="project" value="InterPro"/>
</dbReference>
<dbReference type="InterPro" id="IPR046347">
    <property type="entry name" value="bZIP_sf"/>
</dbReference>
<organism evidence="5 6">
    <name type="scientific">Sorghum bicolor</name>
    <name type="common">Sorghum</name>
    <name type="synonym">Sorghum vulgare</name>
    <dbReference type="NCBI Taxonomy" id="4558"/>
    <lineage>
        <taxon>Eukaryota</taxon>
        <taxon>Viridiplantae</taxon>
        <taxon>Streptophyta</taxon>
        <taxon>Embryophyta</taxon>
        <taxon>Tracheophyta</taxon>
        <taxon>Spermatophyta</taxon>
        <taxon>Magnoliopsida</taxon>
        <taxon>Liliopsida</taxon>
        <taxon>Poales</taxon>
        <taxon>Poaceae</taxon>
        <taxon>PACMAD clade</taxon>
        <taxon>Panicoideae</taxon>
        <taxon>Andropogonodae</taxon>
        <taxon>Andropogoneae</taxon>
        <taxon>Sorghinae</taxon>
        <taxon>Sorghum</taxon>
    </lineage>
</organism>
<dbReference type="EMBL" id="CM027684">
    <property type="protein sequence ID" value="KAG0529903.1"/>
    <property type="molecule type" value="Genomic_DNA"/>
</dbReference>
<feature type="compositionally biased region" description="Low complexity" evidence="3">
    <location>
        <begin position="485"/>
        <end position="494"/>
    </location>
</feature>
<comment type="caution">
    <text evidence="5">The sequence shown here is derived from an EMBL/GenBank/DDBJ whole genome shotgun (WGS) entry which is preliminary data.</text>
</comment>
<evidence type="ECO:0000313" key="6">
    <source>
        <dbReference type="Proteomes" id="UP000807115"/>
    </source>
</evidence>
<dbReference type="SUPFAM" id="SSF57959">
    <property type="entry name" value="Leucine zipper domain"/>
    <property type="match status" value="1"/>
</dbReference>
<feature type="compositionally biased region" description="Low complexity" evidence="3">
    <location>
        <begin position="455"/>
        <end position="477"/>
    </location>
</feature>
<feature type="region of interest" description="Disordered" evidence="3">
    <location>
        <begin position="441"/>
        <end position="523"/>
    </location>
</feature>
<name>A0A921UFN0_SORBI</name>
<dbReference type="Gene3D" id="1.20.5.170">
    <property type="match status" value="1"/>
</dbReference>
<evidence type="ECO:0000256" key="3">
    <source>
        <dbReference type="SAM" id="MobiDB-lite"/>
    </source>
</evidence>
<dbReference type="Proteomes" id="UP000807115">
    <property type="component" value="Chromosome 5"/>
</dbReference>
<evidence type="ECO:0000313" key="5">
    <source>
        <dbReference type="EMBL" id="KAG0529903.1"/>
    </source>
</evidence>
<dbReference type="PANTHER" id="PTHR13690:SF160">
    <property type="entry name" value="OS11G0160500 PROTEIN"/>
    <property type="match status" value="1"/>
</dbReference>
<sequence length="743" mass="75044">MEPNPSSSSAAWTSSPAAVLEHGEPSVHATSPLLSPSFSPAPCPGLLPASGSGSESSSWYQQIPPSPAVALGDGSLSVHAHATSSQSLPSSSSFPTAGTFPMVGYDLFGNPEAAAASPLPTFLGGQFEQGESSSMAASVLPECPSPGLFGFADEFAAWPSEEVSSSFFSPSSAGGLAPQSSDNLAGFAQLSSDYEMELLPPIEEEEEIDVSAFLVSDPEDQLPNASWMASSPQMGGGGGGGASASWMAPGSTGNNWPPMLATAAASTCTMKVSTSSGSMACHYGGSSIGVASSIGGMTKPSSPVLPLVPPSSQGAGASSSNFNGFAQPSSSSVLAPLATNLQGPLLPVKQEVMECVDATARRRPDFISLVDDDEEDGLYQDVIPCSIPGINGWSRSGGGHSQGPSFAPGAESRYNVFGSWGSGSSSTASFAPGSWLGSSSNSPSFGPGSWGGGSSSSPSFAPGSWGSSSGSPSFAPGSWGGGGSSSSSPSFAPGSWGGGGSSSPSFAPGSWGGGGSSSPSFAPGSWGCGSSSRSFAPGSWGSSSGSPSFAPSSLGGSSSSSPSFAPGSWGGSSSSRPSFAGSMPCFGGSTPIDNCSSSMAKLSIGGKMPSTSGLPPLPRCGIRSKKRGAGIVFTDPETAIIVKDKKLQELLRRDPKKLKRLLYNREYSAVSKVRKVMHTTNLETTIVTLEEERKSLCAKLQSLEEGTAALMAEKTKMQIIIGELEQQTMLKDGLPLFVPFAFV</sequence>
<feature type="region of interest" description="Disordered" evidence="3">
    <location>
        <begin position="1"/>
        <end position="66"/>
    </location>
</feature>
<evidence type="ECO:0000256" key="2">
    <source>
        <dbReference type="ARBA" id="ARBA00023163"/>
    </source>
</evidence>
<dbReference type="InterPro" id="IPR004827">
    <property type="entry name" value="bZIP"/>
</dbReference>
<accession>A0A921UFN0</accession>
<evidence type="ECO:0000259" key="4">
    <source>
        <dbReference type="SMART" id="SM00338"/>
    </source>
</evidence>
<keyword evidence="1" id="KW-0805">Transcription regulation</keyword>
<proteinExistence type="predicted"/>
<reference evidence="5" key="2">
    <citation type="submission" date="2020-10" db="EMBL/GenBank/DDBJ databases">
        <authorList>
            <person name="Cooper E.A."/>
            <person name="Brenton Z.W."/>
            <person name="Flinn B.S."/>
            <person name="Jenkins J."/>
            <person name="Shu S."/>
            <person name="Flowers D."/>
            <person name="Luo F."/>
            <person name="Wang Y."/>
            <person name="Xia P."/>
            <person name="Barry K."/>
            <person name="Daum C."/>
            <person name="Lipzen A."/>
            <person name="Yoshinaga Y."/>
            <person name="Schmutz J."/>
            <person name="Saski C."/>
            <person name="Vermerris W."/>
            <person name="Kresovich S."/>
        </authorList>
    </citation>
    <scope>NUCLEOTIDE SEQUENCE</scope>
</reference>